<dbReference type="SUPFAM" id="SSF53335">
    <property type="entry name" value="S-adenosyl-L-methionine-dependent methyltransferases"/>
    <property type="match status" value="1"/>
</dbReference>
<dbReference type="Proteomes" id="UP000193285">
    <property type="component" value="Unassembled WGS sequence"/>
</dbReference>
<evidence type="ECO:0000313" key="4">
    <source>
        <dbReference type="Proteomes" id="UP000193801"/>
    </source>
</evidence>
<dbReference type="EMBL" id="LQPN01000072">
    <property type="protein sequence ID" value="ORW38328.1"/>
    <property type="molecule type" value="Genomic_DNA"/>
</dbReference>
<gene>
    <name evidence="2" type="ORF">AWB90_23865</name>
    <name evidence="1" type="ORF">AWB91_12630</name>
</gene>
<keyword evidence="4" id="KW-1185">Reference proteome</keyword>
<evidence type="ECO:0000313" key="2">
    <source>
        <dbReference type="EMBL" id="ORW38328.1"/>
    </source>
</evidence>
<dbReference type="Proteomes" id="UP000193801">
    <property type="component" value="Unassembled WGS sequence"/>
</dbReference>
<accession>A0A1X2A563</accession>
<comment type="caution">
    <text evidence="2">The sequence shown here is derived from an EMBL/GenBank/DDBJ whole genome shotgun (WGS) entry which is preliminary data.</text>
</comment>
<evidence type="ECO:0000313" key="1">
    <source>
        <dbReference type="EMBL" id="ORW31849.1"/>
    </source>
</evidence>
<dbReference type="AlphaFoldDB" id="A0A1X2A563"/>
<proteinExistence type="predicted"/>
<organism evidence="2 3">
    <name type="scientific">Mycobacterium paraense</name>
    <dbReference type="NCBI Taxonomy" id="767916"/>
    <lineage>
        <taxon>Bacteria</taxon>
        <taxon>Bacillati</taxon>
        <taxon>Actinomycetota</taxon>
        <taxon>Actinomycetes</taxon>
        <taxon>Mycobacteriales</taxon>
        <taxon>Mycobacteriaceae</taxon>
        <taxon>Mycobacterium</taxon>
        <taxon>Mycobacterium simiae complex</taxon>
    </lineage>
</organism>
<dbReference type="Gene3D" id="3.40.50.150">
    <property type="entry name" value="Vaccinia Virus protein VP39"/>
    <property type="match status" value="1"/>
</dbReference>
<dbReference type="InterPro" id="IPR029063">
    <property type="entry name" value="SAM-dependent_MTases_sf"/>
</dbReference>
<sequence length="239" mass="27020">MNGEWDLRKGVDRYLGGVDLAGKRVLEMGTANGFLCFEMERRGADVVGVDLSEEQSWDIVPFARSDAQEDDSARKAHMRKINNAWWLAHGAFNSRAKVVYTSAYSVPEEIGAVDVATFGSILLHLRDPFQALWNACRLTRETVIVTDILSPRDVFPLKMLDMFQRPAMRFKPNPKTGRPDETWWTLSPKLVKRFIGALGFESSTVTYHQQLSTRHRVTLPVPLYTVVGHRTAGRALGER</sequence>
<evidence type="ECO:0008006" key="5">
    <source>
        <dbReference type="Google" id="ProtNLM"/>
    </source>
</evidence>
<reference evidence="1" key="2">
    <citation type="submission" date="2016-01" db="EMBL/GenBank/DDBJ databases">
        <authorList>
            <person name="Ana R.F.D.C."/>
            <person name="Tarcisio F."/>
            <person name="Maria L.L."/>
            <person name="Monica P."/>
            <person name="Wana L.O.D.C."/>
            <person name="Elisabetta G."/>
            <person name="Jeann R.D.C.B."/>
            <person name="Veronica D.S."/>
            <person name="Karla V.B.L."/>
            <person name="Roberto B."/>
            <person name="Antonella G."/>
            <person name="Anna F."/>
            <person name="Alessandro M."/>
            <person name="Pamela F."/>
            <person name="Francesca D.L."/>
            <person name="Giulia F.S."/>
            <person name="Sara T."/>
            <person name="Fabio R."/>
            <person name="Olivier J."/>
            <person name="Nicola S."/>
            <person name="Enrico T."/>
        </authorList>
    </citation>
    <scope>NUCLEOTIDE SEQUENCE</scope>
    <source>
        <strain evidence="1">FI-07156</strain>
    </source>
</reference>
<dbReference type="EMBL" id="LQPK01000010">
    <property type="protein sequence ID" value="ORW31849.1"/>
    <property type="molecule type" value="Genomic_DNA"/>
</dbReference>
<name>A0A1X2A563_9MYCO</name>
<protein>
    <recommendedName>
        <fullName evidence="5">Methyltransferase type 11 domain-containing protein</fullName>
    </recommendedName>
</protein>
<dbReference type="Pfam" id="PF13489">
    <property type="entry name" value="Methyltransf_23"/>
    <property type="match status" value="1"/>
</dbReference>
<reference evidence="2" key="3">
    <citation type="submission" date="2016-01" db="EMBL/GenBank/DDBJ databases">
        <authorList>
            <person name="Oliw E.H."/>
        </authorList>
    </citation>
    <scope>NUCLEOTIDE SEQUENCE</scope>
    <source>
        <strain evidence="2">IEC33</strain>
    </source>
</reference>
<reference evidence="3 4" key="1">
    <citation type="journal article" date="2015" name="Emerg. Microbes Infect.">
        <title>Characterization of 17 strains belonging to the Mycobacterium simiae complex and description of Mycobacterium paraense sp. nov.</title>
        <authorList>
            <person name="Fusco da Costa A.R."/>
            <person name="Fedrizzi T."/>
            <person name="Lopes M.L."/>
            <person name="Pecorari M."/>
            <person name="Oliveira da Costa W.L."/>
            <person name="Giacobazzi E."/>
            <person name="da Costa Bahia J.R."/>
            <person name="De Sanctis V."/>
            <person name="Batista Lima K.V."/>
            <person name="Bertorelli R."/>
            <person name="Grottola A."/>
            <person name="Fabio A."/>
            <person name="Mariottini A."/>
            <person name="Ferretti P."/>
            <person name="Di Leva F."/>
            <person name="Fregni Serpini G."/>
            <person name="Tagliazucchi S."/>
            <person name="Rumpianesi F."/>
            <person name="Jousson O."/>
            <person name="Segata N."/>
            <person name="Tortoli E."/>
        </authorList>
    </citation>
    <scope>NUCLEOTIDE SEQUENCE [LARGE SCALE GENOMIC DNA]</scope>
    <source>
        <strain evidence="1 4">FI-07156</strain>
        <strain evidence="2 3">IEC33</strain>
    </source>
</reference>
<evidence type="ECO:0000313" key="3">
    <source>
        <dbReference type="Proteomes" id="UP000193285"/>
    </source>
</evidence>
<dbReference type="STRING" id="767916.AWB91_12630"/>